<evidence type="ECO:0008006" key="4">
    <source>
        <dbReference type="Google" id="ProtNLM"/>
    </source>
</evidence>
<evidence type="ECO:0000256" key="1">
    <source>
        <dbReference type="SAM" id="SignalP"/>
    </source>
</evidence>
<name>A0A3D9LL75_9FLAO</name>
<sequence length="119" mass="13771">MKKTITLCLFVFALFLGTHTAVAQNSNTEKEANAIIETKTIKTTKGLIKFIQLEKDKTAEVYKAIKEHTSDLYFIENEKNSTEKEVFIRTTATNETLDSKMKVLLNKVQFERFKRFQKS</sequence>
<reference evidence="2 3" key="1">
    <citation type="submission" date="2018-07" db="EMBL/GenBank/DDBJ databases">
        <title>Genomic Encyclopedia of Type Strains, Phase III (KMG-III): the genomes of soil and plant-associated and newly described type strains.</title>
        <authorList>
            <person name="Whitman W."/>
        </authorList>
    </citation>
    <scope>NUCLEOTIDE SEQUENCE [LARGE SCALE GENOMIC DNA]</scope>
    <source>
        <strain evidence="2 3">CECT 7948</strain>
    </source>
</reference>
<comment type="caution">
    <text evidence="2">The sequence shown here is derived from an EMBL/GenBank/DDBJ whole genome shotgun (WGS) entry which is preliminary data.</text>
</comment>
<feature type="signal peptide" evidence="1">
    <location>
        <begin position="1"/>
        <end position="23"/>
    </location>
</feature>
<accession>A0A3D9LL75</accession>
<gene>
    <name evidence="2" type="ORF">DFQ09_109174</name>
</gene>
<evidence type="ECO:0000313" key="3">
    <source>
        <dbReference type="Proteomes" id="UP000256919"/>
    </source>
</evidence>
<feature type="chain" id="PRO_5017763640" description="Intein" evidence="1">
    <location>
        <begin position="24"/>
        <end position="119"/>
    </location>
</feature>
<dbReference type="AlphaFoldDB" id="A0A3D9LL75"/>
<dbReference type="Proteomes" id="UP000256919">
    <property type="component" value="Unassembled WGS sequence"/>
</dbReference>
<dbReference type="OrthoDB" id="1448349at2"/>
<dbReference type="EMBL" id="QREI01000009">
    <property type="protein sequence ID" value="REE08108.1"/>
    <property type="molecule type" value="Genomic_DNA"/>
</dbReference>
<proteinExistence type="predicted"/>
<evidence type="ECO:0000313" key="2">
    <source>
        <dbReference type="EMBL" id="REE08108.1"/>
    </source>
</evidence>
<keyword evidence="3" id="KW-1185">Reference proteome</keyword>
<protein>
    <recommendedName>
        <fullName evidence="4">Intein</fullName>
    </recommendedName>
</protein>
<organism evidence="2 3">
    <name type="scientific">Winogradskyella pacifica</name>
    <dbReference type="NCBI Taxonomy" id="664642"/>
    <lineage>
        <taxon>Bacteria</taxon>
        <taxon>Pseudomonadati</taxon>
        <taxon>Bacteroidota</taxon>
        <taxon>Flavobacteriia</taxon>
        <taxon>Flavobacteriales</taxon>
        <taxon>Flavobacteriaceae</taxon>
        <taxon>Winogradskyella</taxon>
    </lineage>
</organism>
<keyword evidence="1" id="KW-0732">Signal</keyword>
<dbReference type="RefSeq" id="WP_115812366.1">
    <property type="nucleotide sequence ID" value="NZ_QREI01000009.1"/>
</dbReference>